<reference evidence="7" key="1">
    <citation type="submission" date="2017-01" db="EMBL/GenBank/DDBJ databases">
        <title>Comparative genomics of anhydrobiosis in the tardigrade Hypsibius dujardini.</title>
        <authorList>
            <person name="Yoshida Y."/>
            <person name="Koutsovoulos G."/>
            <person name="Laetsch D."/>
            <person name="Stevens L."/>
            <person name="Kumar S."/>
            <person name="Horikawa D."/>
            <person name="Ishino K."/>
            <person name="Komine S."/>
            <person name="Tomita M."/>
            <person name="Blaxter M."/>
            <person name="Arakawa K."/>
        </authorList>
    </citation>
    <scope>NUCLEOTIDE SEQUENCE [LARGE SCALE GENOMIC DNA]</scope>
    <source>
        <strain evidence="7">Z151</strain>
    </source>
</reference>
<gene>
    <name evidence="6" type="ORF">BV898_16364</name>
</gene>
<dbReference type="Gene3D" id="3.40.390.10">
    <property type="entry name" value="Collagenase (Catalytic Domain)"/>
    <property type="match status" value="1"/>
</dbReference>
<evidence type="ECO:0000259" key="5">
    <source>
        <dbReference type="PROSITE" id="PS51864"/>
    </source>
</evidence>
<dbReference type="AlphaFoldDB" id="A0A9X6RL20"/>
<dbReference type="InterPro" id="IPR006026">
    <property type="entry name" value="Peptidase_Metallo"/>
</dbReference>
<dbReference type="OrthoDB" id="291007at2759"/>
<evidence type="ECO:0000256" key="3">
    <source>
        <dbReference type="SAM" id="MobiDB-lite"/>
    </source>
</evidence>
<dbReference type="Pfam" id="PF01400">
    <property type="entry name" value="Astacin"/>
    <property type="match status" value="1"/>
</dbReference>
<dbReference type="GO" id="GO:0008270">
    <property type="term" value="F:zinc ion binding"/>
    <property type="evidence" value="ECO:0007669"/>
    <property type="project" value="InterPro"/>
</dbReference>
<evidence type="ECO:0000313" key="6">
    <source>
        <dbReference type="EMBL" id="OWA51903.1"/>
    </source>
</evidence>
<evidence type="ECO:0000256" key="2">
    <source>
        <dbReference type="PROSITE-ProRule" id="PRU01211"/>
    </source>
</evidence>
<dbReference type="InterPro" id="IPR024079">
    <property type="entry name" value="MetalloPept_cat_dom_sf"/>
</dbReference>
<comment type="caution">
    <text evidence="2">Lacks conserved residue(s) required for the propagation of feature annotation.</text>
</comment>
<evidence type="ECO:0000256" key="1">
    <source>
        <dbReference type="PROSITE-ProRule" id="PRU01011"/>
    </source>
</evidence>
<organism evidence="6 7">
    <name type="scientific">Hypsibius exemplaris</name>
    <name type="common">Freshwater tardigrade</name>
    <dbReference type="NCBI Taxonomy" id="2072580"/>
    <lineage>
        <taxon>Eukaryota</taxon>
        <taxon>Metazoa</taxon>
        <taxon>Ecdysozoa</taxon>
        <taxon>Tardigrada</taxon>
        <taxon>Eutardigrada</taxon>
        <taxon>Parachela</taxon>
        <taxon>Hypsibioidea</taxon>
        <taxon>Hypsibiidae</taxon>
        <taxon>Hypsibius</taxon>
    </lineage>
</organism>
<dbReference type="PANTHER" id="PTHR10127">
    <property type="entry name" value="DISCOIDIN, CUB, EGF, LAMININ , AND ZINC METALLOPROTEASE DOMAIN CONTAINING"/>
    <property type="match status" value="1"/>
</dbReference>
<dbReference type="Proteomes" id="UP000192578">
    <property type="component" value="Unassembled WGS sequence"/>
</dbReference>
<evidence type="ECO:0000256" key="4">
    <source>
        <dbReference type="SAM" id="SignalP"/>
    </source>
</evidence>
<comment type="caution">
    <text evidence="6">The sequence shown here is derived from an EMBL/GenBank/DDBJ whole genome shotgun (WGS) entry which is preliminary data.</text>
</comment>
<name>A0A9X6RL20_HYPEX</name>
<sequence>MIFTEAWFDPFRRPVEPMSVAVLLLSVCSILPQTGHAVWADDQYARLGRLNLNTDPRYSRWPNPTHVPFLISAGDYNPHDLAVIRDSMDQIFMDTLGCVKFTEYNATADAGKDYIVISPAIDGTCWSYPGLLPSSGSGQKLGISPGQYGCLDSKRLVMKTLFHVLGKRSEHNRPDRDDYLAMHLENLDPVFVPFNPFQKYLDSTVYYQGFPYDYNSITHHLPNAYANPETTVFTLKDPTKSIGDKARLSYWDCYAMAIQYQCRDIIKNDFCRNVDAYKPSVTVLSGVPIRSSFGQRSPVVNTPRPTAAPTTTTTTTTTTPTTTTTTTSTSPAPLPPILPDYVPLPPAPVLDQDVQNQYFAVPQTDPQPNSIADATKADYVTLVRKNGAAHRDICSAGFTVDAAVQSQDGRILIFSGNDYYVITTAGYIKDGPLPIARDFPDIPALPVTAAYSTVDGQQKTTHIISAQNDYTYVDLTFLDYLPIVEDDLLQPNLKSVFTLPDPTNPQNYFEYRLYSGDSAVQYFQAGSRGRKTPLTKSRFFIGNSSQAPSLVDAVVSFKIGSLGNTQDVALVFSGDHLYLMDVDYSCMSTLKFPCLNGTKRPRFPVPIRSVLNCSAYAIGRSFSGASSSARA</sequence>
<dbReference type="GO" id="GO:0004222">
    <property type="term" value="F:metalloendopeptidase activity"/>
    <property type="evidence" value="ECO:0007669"/>
    <property type="project" value="InterPro"/>
</dbReference>
<dbReference type="InterPro" id="IPR018487">
    <property type="entry name" value="Hemopexin-like_repeat"/>
</dbReference>
<feature type="chain" id="PRO_5040945532" description="Peptidase M12A domain-containing protein" evidence="4">
    <location>
        <begin position="38"/>
        <end position="631"/>
    </location>
</feature>
<keyword evidence="7" id="KW-1185">Reference proteome</keyword>
<evidence type="ECO:0000313" key="7">
    <source>
        <dbReference type="Proteomes" id="UP000192578"/>
    </source>
</evidence>
<dbReference type="SUPFAM" id="SSF50923">
    <property type="entry name" value="Hemopexin-like domain"/>
    <property type="match status" value="1"/>
</dbReference>
<dbReference type="InterPro" id="IPR036375">
    <property type="entry name" value="Hemopexin-like_dom_sf"/>
</dbReference>
<keyword evidence="4" id="KW-0732">Signal</keyword>
<dbReference type="InterPro" id="IPR001506">
    <property type="entry name" value="Peptidase_M12A"/>
</dbReference>
<accession>A0A9X6RL20</accession>
<feature type="repeat" description="Hemopexin" evidence="1">
    <location>
        <begin position="397"/>
        <end position="442"/>
    </location>
</feature>
<dbReference type="PROSITE" id="PS51642">
    <property type="entry name" value="HEMOPEXIN_2"/>
    <property type="match status" value="1"/>
</dbReference>
<dbReference type="SUPFAM" id="SSF55486">
    <property type="entry name" value="Metalloproteases ('zincins'), catalytic domain"/>
    <property type="match status" value="1"/>
</dbReference>
<protein>
    <recommendedName>
        <fullName evidence="5">Peptidase M12A domain-containing protein</fullName>
    </recommendedName>
</protein>
<dbReference type="SMART" id="SM00235">
    <property type="entry name" value="ZnMc"/>
    <property type="match status" value="1"/>
</dbReference>
<dbReference type="Pfam" id="PF00045">
    <property type="entry name" value="Hemopexin"/>
    <property type="match status" value="1"/>
</dbReference>
<feature type="signal peptide" evidence="4">
    <location>
        <begin position="1"/>
        <end position="37"/>
    </location>
</feature>
<dbReference type="PANTHER" id="PTHR10127:SF883">
    <property type="entry name" value="ZINC METALLOPROTEINASE NAS-8"/>
    <property type="match status" value="1"/>
</dbReference>
<proteinExistence type="predicted"/>
<feature type="compositionally biased region" description="Low complexity" evidence="3">
    <location>
        <begin position="298"/>
        <end position="331"/>
    </location>
</feature>
<feature type="domain" description="Peptidase M12A" evidence="5">
    <location>
        <begin position="51"/>
        <end position="263"/>
    </location>
</feature>
<dbReference type="EMBL" id="MTYJ01000243">
    <property type="protein sequence ID" value="OWA51903.1"/>
    <property type="molecule type" value="Genomic_DNA"/>
</dbReference>
<feature type="region of interest" description="Disordered" evidence="3">
    <location>
        <begin position="294"/>
        <end position="335"/>
    </location>
</feature>
<dbReference type="Gene3D" id="2.110.10.10">
    <property type="entry name" value="Hemopexin-like domain"/>
    <property type="match status" value="1"/>
</dbReference>
<dbReference type="SMART" id="SM00120">
    <property type="entry name" value="HX"/>
    <property type="match status" value="2"/>
</dbReference>
<dbReference type="PROSITE" id="PS51864">
    <property type="entry name" value="ASTACIN"/>
    <property type="match status" value="1"/>
</dbReference>
<dbReference type="GO" id="GO:0006508">
    <property type="term" value="P:proteolysis"/>
    <property type="evidence" value="ECO:0007669"/>
    <property type="project" value="InterPro"/>
</dbReference>